<accession>A0ABR9ZK88</accession>
<feature type="transmembrane region" description="Helical" evidence="6">
    <location>
        <begin position="12"/>
        <end position="38"/>
    </location>
</feature>
<protein>
    <submittedName>
        <fullName evidence="7">LysE family translocator</fullName>
    </submittedName>
</protein>
<feature type="transmembrane region" description="Helical" evidence="6">
    <location>
        <begin position="44"/>
        <end position="64"/>
    </location>
</feature>
<dbReference type="EMBL" id="JADKMY010000002">
    <property type="protein sequence ID" value="MBF4553851.1"/>
    <property type="molecule type" value="Genomic_DNA"/>
</dbReference>
<keyword evidence="4 6" id="KW-1133">Transmembrane helix</keyword>
<dbReference type="PANTHER" id="PTHR30086">
    <property type="entry name" value="ARGININE EXPORTER PROTEIN ARGO"/>
    <property type="match status" value="1"/>
</dbReference>
<keyword evidence="3 6" id="KW-0812">Transmembrane</keyword>
<evidence type="ECO:0000256" key="2">
    <source>
        <dbReference type="ARBA" id="ARBA00022475"/>
    </source>
</evidence>
<feature type="transmembrane region" description="Helical" evidence="6">
    <location>
        <begin position="127"/>
        <end position="148"/>
    </location>
</feature>
<dbReference type="InterPro" id="IPR001123">
    <property type="entry name" value="LeuE-type"/>
</dbReference>
<evidence type="ECO:0000256" key="3">
    <source>
        <dbReference type="ARBA" id="ARBA00022692"/>
    </source>
</evidence>
<keyword evidence="2" id="KW-1003">Cell membrane</keyword>
<evidence type="ECO:0000256" key="5">
    <source>
        <dbReference type="ARBA" id="ARBA00023136"/>
    </source>
</evidence>
<keyword evidence="8" id="KW-1185">Reference proteome</keyword>
<comment type="caution">
    <text evidence="7">The sequence shown here is derived from an EMBL/GenBank/DDBJ whole genome shotgun (WGS) entry which is preliminary data.</text>
</comment>
<evidence type="ECO:0000256" key="1">
    <source>
        <dbReference type="ARBA" id="ARBA00004651"/>
    </source>
</evidence>
<proteinExistence type="predicted"/>
<name>A0ABR9ZK88_9CORY</name>
<evidence type="ECO:0000256" key="6">
    <source>
        <dbReference type="SAM" id="Phobius"/>
    </source>
</evidence>
<comment type="subcellular location">
    <subcellularLocation>
        <location evidence="1">Cell membrane</location>
        <topology evidence="1">Multi-pass membrane protein</topology>
    </subcellularLocation>
</comment>
<evidence type="ECO:0000313" key="7">
    <source>
        <dbReference type="EMBL" id="MBF4553851.1"/>
    </source>
</evidence>
<organism evidence="7 8">
    <name type="scientific">Corynebacterium suicordis DSM 45110</name>
    <dbReference type="NCBI Taxonomy" id="1121369"/>
    <lineage>
        <taxon>Bacteria</taxon>
        <taxon>Bacillati</taxon>
        <taxon>Actinomycetota</taxon>
        <taxon>Actinomycetes</taxon>
        <taxon>Mycobacteriales</taxon>
        <taxon>Corynebacteriaceae</taxon>
        <taxon>Corynebacterium</taxon>
    </lineage>
</organism>
<keyword evidence="5 6" id="KW-0472">Membrane</keyword>
<reference evidence="7 8" key="1">
    <citation type="submission" date="2020-10" db="EMBL/GenBank/DDBJ databases">
        <title>Novel species in genus Corynebacterium.</title>
        <authorList>
            <person name="Zhang G."/>
        </authorList>
    </citation>
    <scope>NUCLEOTIDE SEQUENCE [LARGE SCALE GENOMIC DNA]</scope>
    <source>
        <strain evidence="7 8">DSM 45110</strain>
    </source>
</reference>
<feature type="transmembrane region" description="Helical" evidence="6">
    <location>
        <begin position="160"/>
        <end position="182"/>
    </location>
</feature>
<dbReference type="Proteomes" id="UP000635902">
    <property type="component" value="Unassembled WGS sequence"/>
</dbReference>
<feature type="transmembrane region" description="Helical" evidence="6">
    <location>
        <begin position="105"/>
        <end position="121"/>
    </location>
</feature>
<evidence type="ECO:0000256" key="4">
    <source>
        <dbReference type="ARBA" id="ARBA00022989"/>
    </source>
</evidence>
<gene>
    <name evidence="7" type="ORF">IRY30_07125</name>
</gene>
<dbReference type="Pfam" id="PF01810">
    <property type="entry name" value="LysE"/>
    <property type="match status" value="1"/>
</dbReference>
<dbReference type="PANTHER" id="PTHR30086:SF19">
    <property type="entry name" value="THREONINE EFFLUX PROTEIN"/>
    <property type="match status" value="1"/>
</dbReference>
<evidence type="ECO:0000313" key="8">
    <source>
        <dbReference type="Proteomes" id="UP000635902"/>
    </source>
</evidence>
<sequence>MLRLAARSRRHTLAAIAGEHLCLTGWVLLTALGATALLARFPWLLGWVQILGALWLLFMAQSLLREFLSRRHLGPPPDIDLEGTMGSAWKAFGQGFFTNLSNPKVLLYFSSILAPLLPVGAPWWVVLLVVGLVVGESLLIFLTIGLTVSTARMRRKLLGISLYIDLVAGVFFTIAGITLLVMGTSAVLPS</sequence>